<gene>
    <name evidence="1" type="ORF">SERLADRAFT_369079</name>
</gene>
<protein>
    <submittedName>
        <fullName evidence="1">Uncharacterized protein</fullName>
    </submittedName>
</protein>
<name>F8NTK4_SERL9</name>
<dbReference type="HOGENOM" id="CLU_3088730_0_0_1"/>
<dbReference type="EMBL" id="GL945433">
    <property type="protein sequence ID" value="EGO25676.1"/>
    <property type="molecule type" value="Genomic_DNA"/>
</dbReference>
<organism>
    <name type="scientific">Serpula lacrymans var. lacrymans (strain S7.9)</name>
    <name type="common">Dry rot fungus</name>
    <dbReference type="NCBI Taxonomy" id="578457"/>
    <lineage>
        <taxon>Eukaryota</taxon>
        <taxon>Fungi</taxon>
        <taxon>Dikarya</taxon>
        <taxon>Basidiomycota</taxon>
        <taxon>Agaricomycotina</taxon>
        <taxon>Agaricomycetes</taxon>
        <taxon>Agaricomycetidae</taxon>
        <taxon>Boletales</taxon>
        <taxon>Coniophorineae</taxon>
        <taxon>Serpulaceae</taxon>
        <taxon>Serpula</taxon>
    </lineage>
</organism>
<dbReference type="GeneID" id="18810282"/>
<reference evidence="1" key="1">
    <citation type="submission" date="2011-04" db="EMBL/GenBank/DDBJ databases">
        <title>Evolution of plant cell wall degrading machinery underlies the functional diversity of forest fungi.</title>
        <authorList>
            <consortium name="US DOE Joint Genome Institute (JGI-PGF)"/>
            <person name="Eastwood D.C."/>
            <person name="Floudas D."/>
            <person name="Binder M."/>
            <person name="Majcherczyk A."/>
            <person name="Schneider P."/>
            <person name="Aerts A."/>
            <person name="Asiegbu F.O."/>
            <person name="Baker S.E."/>
            <person name="Barry K."/>
            <person name="Bendiksby M."/>
            <person name="Blumentritt M."/>
            <person name="Coutinho P.M."/>
            <person name="Cullen D."/>
            <person name="Cullen D."/>
            <person name="Gathman A."/>
            <person name="Goodell B."/>
            <person name="Henrissat B."/>
            <person name="Ihrmark K."/>
            <person name="Kauserud H."/>
            <person name="Kohler A."/>
            <person name="LaButti K."/>
            <person name="Lapidus A."/>
            <person name="Lavin J.L."/>
            <person name="Lee Y.-H."/>
            <person name="Lindquist E."/>
            <person name="Lilly W."/>
            <person name="Lucas S."/>
            <person name="Morin E."/>
            <person name="Murat C."/>
            <person name="Oguiza J.A."/>
            <person name="Park J."/>
            <person name="Pisabarro A.G."/>
            <person name="Riley R."/>
            <person name="Rosling A."/>
            <person name="Salamov A."/>
            <person name="Schmidt O."/>
            <person name="Schmutz J."/>
            <person name="Skrede I."/>
            <person name="Stenlid J."/>
            <person name="Wiebenga A."/>
            <person name="Xie X."/>
            <person name="Kues U."/>
            <person name="Hibbett D.S."/>
            <person name="Hoffmeister D."/>
            <person name="Hogberg N."/>
            <person name="Martin F."/>
            <person name="Grigoriev I.V."/>
            <person name="Watkinson S.C."/>
        </authorList>
    </citation>
    <scope>NUCLEOTIDE SEQUENCE</scope>
    <source>
        <strain evidence="1">S7.9</strain>
    </source>
</reference>
<evidence type="ECO:0000313" key="1">
    <source>
        <dbReference type="EMBL" id="EGO25676.1"/>
    </source>
</evidence>
<dbReference type="AlphaFoldDB" id="F8NTK4"/>
<sequence length="52" mass="5905">MNKISTAALFVGFGHFFQRRKRLLKETFSKKKVAITAATARTGVGFDDWGLW</sequence>
<accession>F8NTK4</accession>
<dbReference type="KEGG" id="sla:SERLADRAFT_369079"/>
<dbReference type="Proteomes" id="UP000008064">
    <property type="component" value="Unassembled WGS sequence"/>
</dbReference>
<dbReference type="RefSeq" id="XP_007317798.1">
    <property type="nucleotide sequence ID" value="XM_007317736.1"/>
</dbReference>
<proteinExistence type="predicted"/>